<sequence length="446" mass="48045">MNRSLLLKMLAIAGLTVVLLVPLMLINGVISERTYYRNEAVTRIAESSAGEQTLSGAVVVVPYVDIVETVVEGKNDAPAKVRRERSEHQWIFFPDSYAVDGRVNPATRKLGLHEVRVYELEATLQAAFTLAIPATPASVTERQVGVPRLSFGISDVRGLVGTPRLRVDGAETVLEQGSGMADGRGVHADLSAVGAGVTRKVAVTADLVVAGTERLSLAPIGTSNRISLASPWPHPLFAGRFLPRSREVRSNGFDAAWEVSALAAATQRQFLEGASLESLDGLSLTLVEPVNVYSQADRASKYGVLFVLLTFTAFFLFELIKQLRIHPVQYLLVGLALAIFFLLLLSLSEHIAFVWAYLVAAGACIGLLGFYLSFVLRSKARGIGFAAGLTLLYGALYGLLVSEDNALVMGSLLLFAVLASVMVVTRRIDWYQGMPVRGVEGVGRDG</sequence>
<reference evidence="2 3" key="1">
    <citation type="submission" date="2020-08" db="EMBL/GenBank/DDBJ databases">
        <title>Genomic Encyclopedia of Type Strains, Phase IV (KMG-IV): sequencing the most valuable type-strain genomes for metagenomic binning, comparative biology and taxonomic classification.</title>
        <authorList>
            <person name="Goeker M."/>
        </authorList>
    </citation>
    <scope>NUCLEOTIDE SEQUENCE [LARGE SCALE GENOMIC DNA]</scope>
    <source>
        <strain evidence="2 3">DSM 24163</strain>
    </source>
</reference>
<accession>A0A7W8D559</accession>
<organism evidence="2 3">
    <name type="scientific">Chiayiivirga flava</name>
    <dbReference type="NCBI Taxonomy" id="659595"/>
    <lineage>
        <taxon>Bacteria</taxon>
        <taxon>Pseudomonadati</taxon>
        <taxon>Pseudomonadota</taxon>
        <taxon>Gammaproteobacteria</taxon>
        <taxon>Lysobacterales</taxon>
        <taxon>Lysobacteraceae</taxon>
        <taxon>Chiayiivirga</taxon>
    </lineage>
</organism>
<dbReference type="EMBL" id="JACHHP010000002">
    <property type="protein sequence ID" value="MBB5208114.1"/>
    <property type="molecule type" value="Genomic_DNA"/>
</dbReference>
<feature type="transmembrane region" description="Helical" evidence="1">
    <location>
        <begin position="302"/>
        <end position="320"/>
    </location>
</feature>
<name>A0A7W8D559_9GAMM</name>
<keyword evidence="1" id="KW-0812">Transmembrane</keyword>
<dbReference type="GO" id="GO:0005886">
    <property type="term" value="C:plasma membrane"/>
    <property type="evidence" value="ECO:0007669"/>
    <property type="project" value="TreeGrafter"/>
</dbReference>
<feature type="transmembrane region" description="Helical" evidence="1">
    <location>
        <begin position="354"/>
        <end position="376"/>
    </location>
</feature>
<comment type="caution">
    <text evidence="2">The sequence shown here is derived from an EMBL/GenBank/DDBJ whole genome shotgun (WGS) entry which is preliminary data.</text>
</comment>
<dbReference type="InterPro" id="IPR010364">
    <property type="entry name" value="Uncharacterised_IM_CreD"/>
</dbReference>
<feature type="transmembrane region" description="Helical" evidence="1">
    <location>
        <begin position="327"/>
        <end position="348"/>
    </location>
</feature>
<dbReference type="PANTHER" id="PTHR30092:SF0">
    <property type="entry name" value="INNER MEMBRANE PROTEIN CRED"/>
    <property type="match status" value="1"/>
</dbReference>
<keyword evidence="1" id="KW-0472">Membrane</keyword>
<dbReference type="Proteomes" id="UP000521199">
    <property type="component" value="Unassembled WGS sequence"/>
</dbReference>
<evidence type="ECO:0000313" key="2">
    <source>
        <dbReference type="EMBL" id="MBB5208114.1"/>
    </source>
</evidence>
<feature type="transmembrane region" description="Helical" evidence="1">
    <location>
        <begin position="406"/>
        <end position="424"/>
    </location>
</feature>
<protein>
    <submittedName>
        <fullName evidence="2">Inner membrane protein</fullName>
    </submittedName>
</protein>
<feature type="transmembrane region" description="Helical" evidence="1">
    <location>
        <begin position="383"/>
        <end position="400"/>
    </location>
</feature>
<gene>
    <name evidence="2" type="ORF">HNQ52_001643</name>
</gene>
<evidence type="ECO:0000256" key="1">
    <source>
        <dbReference type="SAM" id="Phobius"/>
    </source>
</evidence>
<dbReference type="PIRSF" id="PIRSF004548">
    <property type="entry name" value="CreD"/>
    <property type="match status" value="1"/>
</dbReference>
<dbReference type="AlphaFoldDB" id="A0A7W8D559"/>
<dbReference type="NCBIfam" id="NF008712">
    <property type="entry name" value="PRK11715.1-1"/>
    <property type="match status" value="1"/>
</dbReference>
<keyword evidence="1" id="KW-1133">Transmembrane helix</keyword>
<dbReference type="PANTHER" id="PTHR30092">
    <property type="entry name" value="INNER MEMBRANE PROTEIN CRED"/>
    <property type="match status" value="1"/>
</dbReference>
<evidence type="ECO:0000313" key="3">
    <source>
        <dbReference type="Proteomes" id="UP000521199"/>
    </source>
</evidence>
<proteinExistence type="predicted"/>
<dbReference type="Pfam" id="PF06123">
    <property type="entry name" value="CreD"/>
    <property type="match status" value="1"/>
</dbReference>
<keyword evidence="3" id="KW-1185">Reference proteome</keyword>
<dbReference type="RefSeq" id="WP_183960615.1">
    <property type="nucleotide sequence ID" value="NZ_JACHHP010000002.1"/>
</dbReference>